<keyword evidence="2" id="KW-0812">Transmembrane</keyword>
<dbReference type="Pfam" id="PF05105">
    <property type="entry name" value="Phage_holin_4_1"/>
    <property type="match status" value="1"/>
</dbReference>
<evidence type="ECO:0000256" key="5">
    <source>
        <dbReference type="SAM" id="MobiDB-lite"/>
    </source>
</evidence>
<dbReference type="AlphaFoldDB" id="A0A9D2QGD4"/>
<evidence type="ECO:0000313" key="6">
    <source>
        <dbReference type="EMBL" id="HJC87106.1"/>
    </source>
</evidence>
<reference evidence="6" key="2">
    <citation type="submission" date="2021-04" db="EMBL/GenBank/DDBJ databases">
        <authorList>
            <person name="Gilroy R."/>
        </authorList>
    </citation>
    <scope>NUCLEOTIDE SEQUENCE</scope>
    <source>
        <strain evidence="6">ChiBcec1-1630</strain>
    </source>
</reference>
<evidence type="ECO:0000256" key="1">
    <source>
        <dbReference type="ARBA" id="ARBA00004141"/>
    </source>
</evidence>
<keyword evidence="4" id="KW-0472">Membrane</keyword>
<comment type="subcellular location">
    <subcellularLocation>
        <location evidence="1">Membrane</location>
        <topology evidence="1">Multi-pass membrane protein</topology>
    </subcellularLocation>
</comment>
<name>A0A9D2QGD4_9FIRM</name>
<dbReference type="Proteomes" id="UP000823922">
    <property type="component" value="Unassembled WGS sequence"/>
</dbReference>
<dbReference type="EMBL" id="DWVS01000089">
    <property type="protein sequence ID" value="HJC87106.1"/>
    <property type="molecule type" value="Genomic_DNA"/>
</dbReference>
<dbReference type="InterPro" id="IPR006480">
    <property type="entry name" value="Phage_holin_4_1"/>
</dbReference>
<evidence type="ECO:0000256" key="2">
    <source>
        <dbReference type="ARBA" id="ARBA00022692"/>
    </source>
</evidence>
<comment type="caution">
    <text evidence="6">The sequence shown here is derived from an EMBL/GenBank/DDBJ whole genome shotgun (WGS) entry which is preliminary data.</text>
</comment>
<protein>
    <submittedName>
        <fullName evidence="6">Phage holin family protein</fullName>
    </submittedName>
</protein>
<evidence type="ECO:0000256" key="3">
    <source>
        <dbReference type="ARBA" id="ARBA00022989"/>
    </source>
</evidence>
<evidence type="ECO:0000313" key="7">
    <source>
        <dbReference type="Proteomes" id="UP000823922"/>
    </source>
</evidence>
<evidence type="ECO:0000256" key="4">
    <source>
        <dbReference type="ARBA" id="ARBA00023136"/>
    </source>
</evidence>
<accession>A0A9D2QGD4</accession>
<gene>
    <name evidence="6" type="ORF">H9926_03710</name>
</gene>
<proteinExistence type="predicted"/>
<dbReference type="NCBIfam" id="TIGR01593">
    <property type="entry name" value="holin_tox_secr"/>
    <property type="match status" value="1"/>
</dbReference>
<organism evidence="6 7">
    <name type="scientific">Candidatus Eisenbergiella intestinigallinarum</name>
    <dbReference type="NCBI Taxonomy" id="2838549"/>
    <lineage>
        <taxon>Bacteria</taxon>
        <taxon>Bacillati</taxon>
        <taxon>Bacillota</taxon>
        <taxon>Clostridia</taxon>
        <taxon>Lachnospirales</taxon>
        <taxon>Lachnospiraceae</taxon>
        <taxon>Eisenbergiella</taxon>
    </lineage>
</organism>
<keyword evidence="3" id="KW-1133">Transmembrane helix</keyword>
<sequence length="155" mass="16565">MKAVLDKLELAFAAFGGFIGWFLGGFDGFLYALVVFVVMDYFTGVLAAGVKKELSSEVGFKGIAKKVCIFVLVGIANIVDTQVIHDGAAIRTAVIFFYLANEGISVLENSAVIGLPVPEKLKEMLLQLTEEEHPQGGGDEELPTDGSTDDDSGEM</sequence>
<feature type="region of interest" description="Disordered" evidence="5">
    <location>
        <begin position="128"/>
        <end position="155"/>
    </location>
</feature>
<dbReference type="GO" id="GO:0016020">
    <property type="term" value="C:membrane"/>
    <property type="evidence" value="ECO:0007669"/>
    <property type="project" value="UniProtKB-SubCell"/>
</dbReference>
<reference evidence="6" key="1">
    <citation type="journal article" date="2021" name="PeerJ">
        <title>Extensive microbial diversity within the chicken gut microbiome revealed by metagenomics and culture.</title>
        <authorList>
            <person name="Gilroy R."/>
            <person name="Ravi A."/>
            <person name="Getino M."/>
            <person name="Pursley I."/>
            <person name="Horton D.L."/>
            <person name="Alikhan N.F."/>
            <person name="Baker D."/>
            <person name="Gharbi K."/>
            <person name="Hall N."/>
            <person name="Watson M."/>
            <person name="Adriaenssens E.M."/>
            <person name="Foster-Nyarko E."/>
            <person name="Jarju S."/>
            <person name="Secka A."/>
            <person name="Antonio M."/>
            <person name="Oren A."/>
            <person name="Chaudhuri R.R."/>
            <person name="La Ragione R."/>
            <person name="Hildebrand F."/>
            <person name="Pallen M.J."/>
        </authorList>
    </citation>
    <scope>NUCLEOTIDE SEQUENCE</scope>
    <source>
        <strain evidence="6">ChiBcec1-1630</strain>
    </source>
</reference>
<feature type="compositionally biased region" description="Acidic residues" evidence="5">
    <location>
        <begin position="138"/>
        <end position="155"/>
    </location>
</feature>